<dbReference type="AlphaFoldDB" id="A0A3L6SK26"/>
<evidence type="ECO:0000256" key="2">
    <source>
        <dbReference type="SAM" id="SignalP"/>
    </source>
</evidence>
<dbReference type="EMBL" id="PQIB02000004">
    <property type="protein sequence ID" value="RLN22982.1"/>
    <property type="molecule type" value="Genomic_DNA"/>
</dbReference>
<proteinExistence type="predicted"/>
<sequence>MPPPPRSRAALAVVVAAVLLIVAATPQRSAVAHGPGDVMASCTGTVGECVDNAAVARRELGGSGYIGYGATGAGNTTAGRAAPPTPTPAAAPPSPSAGASDRAGDLGPWRHGLMNASSMYFVQFSHLLTRSKIIAP</sequence>
<reference evidence="4" key="1">
    <citation type="journal article" date="2019" name="Nat. Commun.">
        <title>The genome of broomcorn millet.</title>
        <authorList>
            <person name="Zou C."/>
            <person name="Miki D."/>
            <person name="Li D."/>
            <person name="Tang Q."/>
            <person name="Xiao L."/>
            <person name="Rajput S."/>
            <person name="Deng P."/>
            <person name="Jia W."/>
            <person name="Huang R."/>
            <person name="Zhang M."/>
            <person name="Sun Y."/>
            <person name="Hu J."/>
            <person name="Fu X."/>
            <person name="Schnable P.S."/>
            <person name="Li F."/>
            <person name="Zhang H."/>
            <person name="Feng B."/>
            <person name="Zhu X."/>
            <person name="Liu R."/>
            <person name="Schnable J.C."/>
            <person name="Zhu J.-K."/>
            <person name="Zhang H."/>
        </authorList>
    </citation>
    <scope>NUCLEOTIDE SEQUENCE [LARGE SCALE GENOMIC DNA]</scope>
</reference>
<evidence type="ECO:0000256" key="1">
    <source>
        <dbReference type="SAM" id="MobiDB-lite"/>
    </source>
</evidence>
<gene>
    <name evidence="3" type="ORF">C2845_PM07G33870</name>
</gene>
<organism evidence="3 4">
    <name type="scientific">Panicum miliaceum</name>
    <name type="common">Proso millet</name>
    <name type="synonym">Broomcorn millet</name>
    <dbReference type="NCBI Taxonomy" id="4540"/>
    <lineage>
        <taxon>Eukaryota</taxon>
        <taxon>Viridiplantae</taxon>
        <taxon>Streptophyta</taxon>
        <taxon>Embryophyta</taxon>
        <taxon>Tracheophyta</taxon>
        <taxon>Spermatophyta</taxon>
        <taxon>Magnoliopsida</taxon>
        <taxon>Liliopsida</taxon>
        <taxon>Poales</taxon>
        <taxon>Poaceae</taxon>
        <taxon>PACMAD clade</taxon>
        <taxon>Panicoideae</taxon>
        <taxon>Panicodae</taxon>
        <taxon>Paniceae</taxon>
        <taxon>Panicinae</taxon>
        <taxon>Panicum</taxon>
        <taxon>Panicum sect. Panicum</taxon>
    </lineage>
</organism>
<evidence type="ECO:0000313" key="4">
    <source>
        <dbReference type="Proteomes" id="UP000275267"/>
    </source>
</evidence>
<feature type="compositionally biased region" description="Pro residues" evidence="1">
    <location>
        <begin position="83"/>
        <end position="95"/>
    </location>
</feature>
<evidence type="ECO:0000313" key="3">
    <source>
        <dbReference type="EMBL" id="RLN22982.1"/>
    </source>
</evidence>
<protein>
    <submittedName>
        <fullName evidence="3">Uncharacterized protein</fullName>
    </submittedName>
</protein>
<feature type="region of interest" description="Disordered" evidence="1">
    <location>
        <begin position="75"/>
        <end position="106"/>
    </location>
</feature>
<comment type="caution">
    <text evidence="3">The sequence shown here is derived from an EMBL/GenBank/DDBJ whole genome shotgun (WGS) entry which is preliminary data.</text>
</comment>
<dbReference type="Proteomes" id="UP000275267">
    <property type="component" value="Unassembled WGS sequence"/>
</dbReference>
<accession>A0A3L6SK26</accession>
<name>A0A3L6SK26_PANMI</name>
<keyword evidence="4" id="KW-1185">Reference proteome</keyword>
<feature type="chain" id="PRO_5018311726" evidence="2">
    <location>
        <begin position="25"/>
        <end position="136"/>
    </location>
</feature>
<keyword evidence="2" id="KW-0732">Signal</keyword>
<feature type="signal peptide" evidence="2">
    <location>
        <begin position="1"/>
        <end position="24"/>
    </location>
</feature>